<reference evidence="2" key="2">
    <citation type="submission" date="2020-09" db="EMBL/GenBank/DDBJ databases">
        <authorList>
            <person name="Sun Q."/>
            <person name="Sedlacek I."/>
        </authorList>
    </citation>
    <scope>NUCLEOTIDE SEQUENCE</scope>
    <source>
        <strain evidence="2">CCM 8433</strain>
    </source>
</reference>
<reference evidence="2" key="1">
    <citation type="journal article" date="2014" name="Int. J. Syst. Evol. Microbiol.">
        <title>Complete genome sequence of Corynebacterium casei LMG S-19264T (=DSM 44701T), isolated from a smear-ripened cheese.</title>
        <authorList>
            <consortium name="US DOE Joint Genome Institute (JGI-PGF)"/>
            <person name="Walter F."/>
            <person name="Albersmeier A."/>
            <person name="Kalinowski J."/>
            <person name="Ruckert C."/>
        </authorList>
    </citation>
    <scope>NUCLEOTIDE SEQUENCE</scope>
    <source>
        <strain evidence="2">CCM 8433</strain>
    </source>
</reference>
<dbReference type="EMBL" id="BMDT01000001">
    <property type="protein sequence ID" value="GGI64689.1"/>
    <property type="molecule type" value="Genomic_DNA"/>
</dbReference>
<evidence type="ECO:0000313" key="3">
    <source>
        <dbReference type="Proteomes" id="UP000622610"/>
    </source>
</evidence>
<accession>A0A917JDJ8</accession>
<keyword evidence="1" id="KW-0472">Membrane</keyword>
<proteinExistence type="predicted"/>
<keyword evidence="1" id="KW-1133">Transmembrane helix</keyword>
<evidence type="ECO:0000313" key="2">
    <source>
        <dbReference type="EMBL" id="GGI64689.1"/>
    </source>
</evidence>
<comment type="caution">
    <text evidence="2">The sequence shown here is derived from an EMBL/GenBank/DDBJ whole genome shotgun (WGS) entry which is preliminary data.</text>
</comment>
<organism evidence="2 3">
    <name type="scientific">Enterococcus alcedinis</name>
    <dbReference type="NCBI Taxonomy" id="1274384"/>
    <lineage>
        <taxon>Bacteria</taxon>
        <taxon>Bacillati</taxon>
        <taxon>Bacillota</taxon>
        <taxon>Bacilli</taxon>
        <taxon>Lactobacillales</taxon>
        <taxon>Enterococcaceae</taxon>
        <taxon>Enterococcus</taxon>
    </lineage>
</organism>
<keyword evidence="3" id="KW-1185">Reference proteome</keyword>
<keyword evidence="1" id="KW-0812">Transmembrane</keyword>
<dbReference type="AlphaFoldDB" id="A0A917JDJ8"/>
<evidence type="ECO:0000256" key="1">
    <source>
        <dbReference type="SAM" id="Phobius"/>
    </source>
</evidence>
<dbReference type="Proteomes" id="UP000622610">
    <property type="component" value="Unassembled WGS sequence"/>
</dbReference>
<gene>
    <name evidence="2" type="ORF">GCM10011482_03430</name>
</gene>
<name>A0A917JDJ8_9ENTE</name>
<feature type="transmembrane region" description="Helical" evidence="1">
    <location>
        <begin position="6"/>
        <end position="26"/>
    </location>
</feature>
<protein>
    <submittedName>
        <fullName evidence="2">Uncharacterized protein</fullName>
    </submittedName>
</protein>
<sequence length="84" mass="10106">MEVSSMNYGYVRVLALVIIVFTVFFVRQYRKLQRKTTTVENLGQYEKDENGRYPWEVNTDDSPKKIPTDAKRFVEKDKIRRGRW</sequence>